<accession>A0A6A4RTR1</accession>
<proteinExistence type="predicted"/>
<name>A0A6A4RTR1_SCOMX</name>
<gene>
    <name evidence="1" type="ORF">F2P81_020803</name>
</gene>
<dbReference type="EMBL" id="VEVO01000019">
    <property type="protein sequence ID" value="KAF0026066.1"/>
    <property type="molecule type" value="Genomic_DNA"/>
</dbReference>
<dbReference type="AlphaFoldDB" id="A0A6A4RTR1"/>
<evidence type="ECO:0000313" key="1">
    <source>
        <dbReference type="EMBL" id="KAF0026066.1"/>
    </source>
</evidence>
<evidence type="ECO:0000313" key="2">
    <source>
        <dbReference type="Proteomes" id="UP000438429"/>
    </source>
</evidence>
<protein>
    <submittedName>
        <fullName evidence="1">Uncharacterized protein</fullName>
    </submittedName>
</protein>
<reference evidence="1 2" key="1">
    <citation type="submission" date="2019-06" db="EMBL/GenBank/DDBJ databases">
        <title>Draft genomes of female and male turbot (Scophthalmus maximus).</title>
        <authorList>
            <person name="Xu H."/>
            <person name="Xu X.-W."/>
            <person name="Shao C."/>
            <person name="Chen S."/>
        </authorList>
    </citation>
    <scope>NUCLEOTIDE SEQUENCE [LARGE SCALE GENOMIC DNA]</scope>
    <source>
        <strain evidence="1">Ysfricsl-2016a</strain>
        <tissue evidence="1">Blood</tissue>
    </source>
</reference>
<dbReference type="Proteomes" id="UP000438429">
    <property type="component" value="Unassembled WGS sequence"/>
</dbReference>
<organism evidence="1 2">
    <name type="scientific">Scophthalmus maximus</name>
    <name type="common">Turbot</name>
    <name type="synonym">Psetta maxima</name>
    <dbReference type="NCBI Taxonomy" id="52904"/>
    <lineage>
        <taxon>Eukaryota</taxon>
        <taxon>Metazoa</taxon>
        <taxon>Chordata</taxon>
        <taxon>Craniata</taxon>
        <taxon>Vertebrata</taxon>
        <taxon>Euteleostomi</taxon>
        <taxon>Actinopterygii</taxon>
        <taxon>Neopterygii</taxon>
        <taxon>Teleostei</taxon>
        <taxon>Neoteleostei</taxon>
        <taxon>Acanthomorphata</taxon>
        <taxon>Carangaria</taxon>
        <taxon>Pleuronectiformes</taxon>
        <taxon>Pleuronectoidei</taxon>
        <taxon>Scophthalmidae</taxon>
        <taxon>Scophthalmus</taxon>
    </lineage>
</organism>
<comment type="caution">
    <text evidence="1">The sequence shown here is derived from an EMBL/GenBank/DDBJ whole genome shotgun (WGS) entry which is preliminary data.</text>
</comment>
<sequence>MEPNVNSTEHGTGRSTEKGISTLQCTPINIERCLPADLYCEYTSGAGSTLSTGNNKLFLRPVEEEDFMTTTHWLCVCVRTRLQSINSYSPLRRNKVTEKCLPPRNNFRSQLRVLHSADRSLVEIGSVFVLKTEEMQEMNETQGTNSFGPKQGRLAAVQLQPTLQGLRDAACSAIRENKVSERGKQGSRAAS</sequence>